<dbReference type="InterPro" id="IPR003343">
    <property type="entry name" value="Big_2"/>
</dbReference>
<comment type="caution">
    <text evidence="3">The sequence shown here is derived from an EMBL/GenBank/DDBJ whole genome shotgun (WGS) entry which is preliminary data.</text>
</comment>
<feature type="chain" id="PRO_5039192870" description="Peptidase M60 domain-containing protein" evidence="1">
    <location>
        <begin position="27"/>
        <end position="1181"/>
    </location>
</feature>
<dbReference type="InterPro" id="IPR031161">
    <property type="entry name" value="Peptidase_M60_dom"/>
</dbReference>
<keyword evidence="1" id="KW-0732">Signal</keyword>
<keyword evidence="4" id="KW-1185">Reference proteome</keyword>
<dbReference type="InterPro" id="IPR042279">
    <property type="entry name" value="Pep_M60_3"/>
</dbReference>
<dbReference type="SMART" id="SM01276">
    <property type="entry name" value="M60-like"/>
    <property type="match status" value="1"/>
</dbReference>
<evidence type="ECO:0000256" key="1">
    <source>
        <dbReference type="SAM" id="SignalP"/>
    </source>
</evidence>
<evidence type="ECO:0000313" key="3">
    <source>
        <dbReference type="EMBL" id="MBB4678524.1"/>
    </source>
</evidence>
<proteinExistence type="predicted"/>
<dbReference type="EMBL" id="JACHMH010000001">
    <property type="protein sequence ID" value="MBB4678524.1"/>
    <property type="molecule type" value="Genomic_DNA"/>
</dbReference>
<feature type="signal peptide" evidence="1">
    <location>
        <begin position="1"/>
        <end position="26"/>
    </location>
</feature>
<feature type="domain" description="Peptidase M60" evidence="2">
    <location>
        <begin position="596"/>
        <end position="958"/>
    </location>
</feature>
<reference evidence="3 4" key="1">
    <citation type="submission" date="2020-08" db="EMBL/GenBank/DDBJ databases">
        <title>Sequencing the genomes of 1000 actinobacteria strains.</title>
        <authorList>
            <person name="Klenk H.-P."/>
        </authorList>
    </citation>
    <scope>NUCLEOTIDE SEQUENCE [LARGE SCALE GENOMIC DNA]</scope>
    <source>
        <strain evidence="3 4">DSM 44230</strain>
    </source>
</reference>
<dbReference type="Gene3D" id="1.10.390.30">
    <property type="entry name" value="Peptidase M60, enhancin-like domain 3"/>
    <property type="match status" value="1"/>
</dbReference>
<protein>
    <recommendedName>
        <fullName evidence="2">Peptidase M60 domain-containing protein</fullName>
    </recommendedName>
</protein>
<dbReference type="InterPro" id="IPR008964">
    <property type="entry name" value="Invasin/intimin_cell_adhesion"/>
</dbReference>
<evidence type="ECO:0000259" key="2">
    <source>
        <dbReference type="PROSITE" id="PS51723"/>
    </source>
</evidence>
<dbReference type="Proteomes" id="UP000533598">
    <property type="component" value="Unassembled WGS sequence"/>
</dbReference>
<dbReference type="NCBIfam" id="NF038322">
    <property type="entry name" value="ImpA_fam_HExGH"/>
    <property type="match status" value="1"/>
</dbReference>
<dbReference type="Gene3D" id="2.60.40.1080">
    <property type="match status" value="1"/>
</dbReference>
<gene>
    <name evidence="3" type="ORF">HNR67_004642</name>
</gene>
<dbReference type="AlphaFoldDB" id="A0A7W7CCD0"/>
<sequence>MFRRNQRAALGALALVAVLLGWCTTAGDPAAVASPAGEQLLIGEAQQPPPVQVDGAAAPVPLVVGQKVELAATKVRPDGSRTDISALAQWSTGDQAVATVDKGIVTGAGPGTTAITATYQGVKGSRSVKVTKPADGDRMAKALATGAPKLVTQQELLAYLPKALGKRVSLAHQIIPDGAVITFTPGTNAGQIRQLSPHLHPLLTGTHSDGEQFPNRVLAAVGTSSLSETRLAYFAGNPFVNTSLSGPNVPMDEAGMVPLVQSTTAWLLGKPGTAAAELSGKIVIANTASSREKPMKEFLAKNFPKLIVNGGNSAYGACDFKPGTANPCLTGAAALFVGDARSDDDPVLRAQIEGAYSSGIPLLAFGETSRAASTTNMLMRDLGSPDTGTNYFQRNLVRQSPKSAQAPAKVLDDQFAKDATEIARRLNGNPLALTDYSKCVVDYALHGSYLTSCVNDPTPGAAAYMGAITRMKAAVAALNEAADNVFAPPKVNDQNETMRVLTLLADKQRTGAYGSQPGDNVQPIEYPIDQKDTKRITQALFADWFTHTAWPGNSKAYDLGTAWCISPTQVADGTCPTVHFNQQGDKSVTLTSTDLDEWSATGHDLITGRPGTVTLTNDPNIPVYVRTFPNRVNTRTGEVEKGVSKYTRPQFLATDWVRLTPKKPVTISSPYGGPLYIRMDGTGKKPGIGVNLTFNGMSEHPAVMDMNDLAQLDRFTQEIATTKAYYTDLVGDGFQLHMPVSRIRKTLAAEGLTQHGLTTFYTGPSGVRKFLLEIRDSWYNQEMRLAGLKVMGAKLEETVPKSVQAICGSYKLPCLDPELNSRKGIQHVNFDLYTMCGDLCSGNPIDMGGDGAVFPVSSGLSHELGHNLQRQQLNIHWADTGAGSDPGKTDTWTSYVNRSGETSNDLFTHFVLWNFARKVRPARSDGKVDDPLTWYSEDGFVTLFASHRSAMGNVMKDGKRVVYGPDCKVRQSYPASATAKSTLADSVWGETGTYTNRHTRLTFYLTLPILLEGKTMANGTKLDSGPDIYTALYGAARAFTAWAADEAKWNAGRANLGLSLYPYSGAPAYGGQKVAEMIGNDFLLVQLSRITGYDFRPYFDAFGVTYTSLAGKQVEANAPSGGLQKLPLALPVLGQFQPPLKLTEVRTVDLADPNASWPGADVNGSSALEHVDFTPARCAGR</sequence>
<accession>A0A7W7CCD0</accession>
<dbReference type="Pfam" id="PF18642">
    <property type="entry name" value="IMPa_helical"/>
    <property type="match status" value="1"/>
</dbReference>
<name>A0A7W7CCD0_9PSEU</name>
<dbReference type="InterPro" id="IPR041549">
    <property type="entry name" value="IMPa_helical"/>
</dbReference>
<evidence type="ECO:0000313" key="4">
    <source>
        <dbReference type="Proteomes" id="UP000533598"/>
    </source>
</evidence>
<dbReference type="SMART" id="SM00635">
    <property type="entry name" value="BID_2"/>
    <property type="match status" value="1"/>
</dbReference>
<dbReference type="PROSITE" id="PS51723">
    <property type="entry name" value="PEPTIDASE_M60"/>
    <property type="match status" value="1"/>
</dbReference>
<dbReference type="SUPFAM" id="SSF49373">
    <property type="entry name" value="Invasin/intimin cell-adhesion fragments"/>
    <property type="match status" value="1"/>
</dbReference>
<organism evidence="3 4">
    <name type="scientific">Crossiella cryophila</name>
    <dbReference type="NCBI Taxonomy" id="43355"/>
    <lineage>
        <taxon>Bacteria</taxon>
        <taxon>Bacillati</taxon>
        <taxon>Actinomycetota</taxon>
        <taxon>Actinomycetes</taxon>
        <taxon>Pseudonocardiales</taxon>
        <taxon>Pseudonocardiaceae</taxon>
        <taxon>Crossiella</taxon>
    </lineage>
</organism>
<dbReference type="RefSeq" id="WP_185004347.1">
    <property type="nucleotide sequence ID" value="NZ_BAAAUI010000036.1"/>
</dbReference>